<dbReference type="EMBL" id="VHSH01000002">
    <property type="protein sequence ID" value="TQV81878.1"/>
    <property type="molecule type" value="Genomic_DNA"/>
</dbReference>
<protein>
    <submittedName>
        <fullName evidence="2">DUF4197 domain-containing protein</fullName>
    </submittedName>
</protein>
<evidence type="ECO:0000313" key="2">
    <source>
        <dbReference type="EMBL" id="TQV81878.1"/>
    </source>
</evidence>
<dbReference type="RefSeq" id="WP_142895509.1">
    <property type="nucleotide sequence ID" value="NZ_ML660053.1"/>
</dbReference>
<dbReference type="Pfam" id="PF13852">
    <property type="entry name" value="DUF4197"/>
    <property type="match status" value="1"/>
</dbReference>
<dbReference type="OrthoDB" id="9789685at2"/>
<dbReference type="AlphaFoldDB" id="A0A545TXC4"/>
<evidence type="ECO:0000256" key="1">
    <source>
        <dbReference type="SAM" id="SignalP"/>
    </source>
</evidence>
<comment type="caution">
    <text evidence="2">The sequence shown here is derived from an EMBL/GenBank/DDBJ whole genome shotgun (WGS) entry which is preliminary data.</text>
</comment>
<organism evidence="2 3">
    <name type="scientific">Denitrobaculum tricleocarpae</name>
    <dbReference type="NCBI Taxonomy" id="2591009"/>
    <lineage>
        <taxon>Bacteria</taxon>
        <taxon>Pseudomonadati</taxon>
        <taxon>Pseudomonadota</taxon>
        <taxon>Alphaproteobacteria</taxon>
        <taxon>Rhodospirillales</taxon>
        <taxon>Rhodospirillaceae</taxon>
        <taxon>Denitrobaculum</taxon>
    </lineage>
</organism>
<dbReference type="Proteomes" id="UP000315252">
    <property type="component" value="Unassembled WGS sequence"/>
</dbReference>
<reference evidence="2 3" key="1">
    <citation type="submission" date="2019-06" db="EMBL/GenBank/DDBJ databases">
        <title>Whole genome sequence for Rhodospirillaceae sp. R148.</title>
        <authorList>
            <person name="Wang G."/>
        </authorList>
    </citation>
    <scope>NUCLEOTIDE SEQUENCE [LARGE SCALE GENOMIC DNA]</scope>
    <source>
        <strain evidence="2 3">R148</strain>
    </source>
</reference>
<feature type="signal peptide" evidence="1">
    <location>
        <begin position="1"/>
        <end position="22"/>
    </location>
</feature>
<dbReference type="InterPro" id="IPR025245">
    <property type="entry name" value="DUF4197"/>
</dbReference>
<name>A0A545TXC4_9PROT</name>
<accession>A0A545TXC4</accession>
<sequence>MRTAFIASVALLAALPLSQSMAQSDWLKKGTDLLNSSGASSGSGSTSGSAIGNLSAQELSDGLREALKVGSERVVDQVGQADGYNGDSNIRLPLPDSLKKVQSALELAGMSSMLDDLELRLNRAAEAAAPKAKALFLDAISEMSLEDAEKIYSGPDDAATRYFQGKMTGPLAKEMEPVVNQSLSDVGAIQSYDQVMGEYRSIPFVPDAKADLTDYVVDKGMDGIFYYLAQEEAAIRKDPLKRSTALLQKVFGAQ</sequence>
<evidence type="ECO:0000313" key="3">
    <source>
        <dbReference type="Proteomes" id="UP000315252"/>
    </source>
</evidence>
<gene>
    <name evidence="2" type="ORF">FKG95_06465</name>
</gene>
<proteinExistence type="predicted"/>
<keyword evidence="1" id="KW-0732">Signal</keyword>
<keyword evidence="3" id="KW-1185">Reference proteome</keyword>
<feature type="chain" id="PRO_5022173716" evidence="1">
    <location>
        <begin position="23"/>
        <end position="254"/>
    </location>
</feature>